<keyword evidence="1" id="KW-0255">Endonuclease</keyword>
<dbReference type="EMBL" id="JXTC01000400">
    <property type="protein sequence ID" value="PON57132.1"/>
    <property type="molecule type" value="Genomic_DNA"/>
</dbReference>
<accession>A0A2P5C7V5</accession>
<dbReference type="AlphaFoldDB" id="A0A2P5C7V5"/>
<keyword evidence="2" id="KW-1185">Reference proteome</keyword>
<protein>
    <submittedName>
        <fullName evidence="1">Endonuclease/exonuclease/phosphatase</fullName>
    </submittedName>
</protein>
<reference evidence="2" key="1">
    <citation type="submission" date="2016-06" db="EMBL/GenBank/DDBJ databases">
        <title>Parallel loss of symbiosis genes in relatives of nitrogen-fixing non-legume Parasponia.</title>
        <authorList>
            <person name="Van Velzen R."/>
            <person name="Holmer R."/>
            <person name="Bu F."/>
            <person name="Rutten L."/>
            <person name="Van Zeijl A."/>
            <person name="Liu W."/>
            <person name="Santuari L."/>
            <person name="Cao Q."/>
            <person name="Sharma T."/>
            <person name="Shen D."/>
            <person name="Roswanjaya Y."/>
            <person name="Wardhani T."/>
            <person name="Kalhor M.S."/>
            <person name="Jansen J."/>
            <person name="Van den Hoogen J."/>
            <person name="Gungor B."/>
            <person name="Hartog M."/>
            <person name="Hontelez J."/>
            <person name="Verver J."/>
            <person name="Yang W.-C."/>
            <person name="Schijlen E."/>
            <person name="Repin R."/>
            <person name="Schilthuizen M."/>
            <person name="Schranz E."/>
            <person name="Heidstra R."/>
            <person name="Miyata K."/>
            <person name="Fedorova E."/>
            <person name="Kohlen W."/>
            <person name="Bisseling T."/>
            <person name="Smit S."/>
            <person name="Geurts R."/>
        </authorList>
    </citation>
    <scope>NUCLEOTIDE SEQUENCE [LARGE SCALE GENOMIC DNA]</scope>
    <source>
        <strain evidence="2">cv. RG33-2</strain>
    </source>
</reference>
<evidence type="ECO:0000313" key="2">
    <source>
        <dbReference type="Proteomes" id="UP000237000"/>
    </source>
</evidence>
<name>A0A2P5C7V5_TREOI</name>
<dbReference type="OrthoDB" id="1194645at2759"/>
<dbReference type="InterPro" id="IPR036691">
    <property type="entry name" value="Endo/exonu/phosph_ase_sf"/>
</dbReference>
<organism evidence="1 2">
    <name type="scientific">Trema orientale</name>
    <name type="common">Charcoal tree</name>
    <name type="synonym">Celtis orientalis</name>
    <dbReference type="NCBI Taxonomy" id="63057"/>
    <lineage>
        <taxon>Eukaryota</taxon>
        <taxon>Viridiplantae</taxon>
        <taxon>Streptophyta</taxon>
        <taxon>Embryophyta</taxon>
        <taxon>Tracheophyta</taxon>
        <taxon>Spermatophyta</taxon>
        <taxon>Magnoliopsida</taxon>
        <taxon>eudicotyledons</taxon>
        <taxon>Gunneridae</taxon>
        <taxon>Pentapetalae</taxon>
        <taxon>rosids</taxon>
        <taxon>fabids</taxon>
        <taxon>Rosales</taxon>
        <taxon>Cannabaceae</taxon>
        <taxon>Trema</taxon>
    </lineage>
</organism>
<proteinExistence type="predicted"/>
<dbReference type="SUPFAM" id="SSF56219">
    <property type="entry name" value="DNase I-like"/>
    <property type="match status" value="1"/>
</dbReference>
<evidence type="ECO:0000313" key="1">
    <source>
        <dbReference type="EMBL" id="PON57132.1"/>
    </source>
</evidence>
<dbReference type="Gene3D" id="3.60.10.10">
    <property type="entry name" value="Endonuclease/exonuclease/phosphatase"/>
    <property type="match status" value="1"/>
</dbReference>
<gene>
    <name evidence="1" type="ORF">TorRG33x02_294460</name>
</gene>
<dbReference type="InParanoid" id="A0A2P5C7V5"/>
<sequence>MWDVDVHSFSKGYIDALVQGPDNTKRFTCFYGNPSAMNQKFSWQLLRRLSCMFDLPWICGGDFNKITSVNEKLGGQDRHSSAILDFQLALSDCELLDLGFSGLLLT</sequence>
<comment type="caution">
    <text evidence="1">The sequence shown here is derived from an EMBL/GenBank/DDBJ whole genome shotgun (WGS) entry which is preliminary data.</text>
</comment>
<dbReference type="Proteomes" id="UP000237000">
    <property type="component" value="Unassembled WGS sequence"/>
</dbReference>
<keyword evidence="1" id="KW-0540">Nuclease</keyword>
<dbReference type="GO" id="GO:0004527">
    <property type="term" value="F:exonuclease activity"/>
    <property type="evidence" value="ECO:0007669"/>
    <property type="project" value="UniProtKB-KW"/>
</dbReference>
<keyword evidence="1" id="KW-0378">Hydrolase</keyword>
<keyword evidence="1" id="KW-0269">Exonuclease</keyword>
<dbReference type="GO" id="GO:0004519">
    <property type="term" value="F:endonuclease activity"/>
    <property type="evidence" value="ECO:0007669"/>
    <property type="project" value="UniProtKB-KW"/>
</dbReference>